<accession>A0A8J5WDX9</accession>
<reference evidence="2" key="1">
    <citation type="journal article" date="2021" name="bioRxiv">
        <title>Whole Genome Assembly and Annotation of Northern Wild Rice, Zizania palustris L., Supports a Whole Genome Duplication in the Zizania Genus.</title>
        <authorList>
            <person name="Haas M."/>
            <person name="Kono T."/>
            <person name="Macchietto M."/>
            <person name="Millas R."/>
            <person name="McGilp L."/>
            <person name="Shao M."/>
            <person name="Duquette J."/>
            <person name="Hirsch C.N."/>
            <person name="Kimball J."/>
        </authorList>
    </citation>
    <scope>NUCLEOTIDE SEQUENCE</scope>
    <source>
        <tissue evidence="2">Fresh leaf tissue</tissue>
    </source>
</reference>
<dbReference type="InterPro" id="IPR002885">
    <property type="entry name" value="PPR_rpt"/>
</dbReference>
<dbReference type="InterPro" id="IPR050667">
    <property type="entry name" value="PPR-containing_protein"/>
</dbReference>
<dbReference type="OrthoDB" id="185373at2759"/>
<dbReference type="Proteomes" id="UP000729402">
    <property type="component" value="Unassembled WGS sequence"/>
</dbReference>
<dbReference type="PROSITE" id="PS51375">
    <property type="entry name" value="PPR"/>
    <property type="match status" value="3"/>
</dbReference>
<evidence type="ECO:0000313" key="3">
    <source>
        <dbReference type="Proteomes" id="UP000729402"/>
    </source>
</evidence>
<dbReference type="NCBIfam" id="TIGR00756">
    <property type="entry name" value="PPR"/>
    <property type="match status" value="3"/>
</dbReference>
<dbReference type="AlphaFoldDB" id="A0A8J5WDX9"/>
<feature type="repeat" description="PPR" evidence="1">
    <location>
        <begin position="184"/>
        <end position="214"/>
    </location>
</feature>
<dbReference type="EMBL" id="JAAALK010000082">
    <property type="protein sequence ID" value="KAG8086748.1"/>
    <property type="molecule type" value="Genomic_DNA"/>
</dbReference>
<evidence type="ECO:0000256" key="1">
    <source>
        <dbReference type="PROSITE-ProRule" id="PRU00708"/>
    </source>
</evidence>
<protein>
    <recommendedName>
        <fullName evidence="4">Pentatricopeptide repeat-containing protein</fullName>
    </recommendedName>
</protein>
<name>A0A8J5WDX9_ZIZPA</name>
<gene>
    <name evidence="2" type="ORF">GUJ93_ZPchr0010g8666</name>
</gene>
<dbReference type="PANTHER" id="PTHR47939">
    <property type="entry name" value="MEMBRANE-ASSOCIATED SALT-INDUCIBLE PROTEIN-LIKE"/>
    <property type="match status" value="1"/>
</dbReference>
<evidence type="ECO:0008006" key="4">
    <source>
        <dbReference type="Google" id="ProtNLM"/>
    </source>
</evidence>
<dbReference type="Pfam" id="PF13041">
    <property type="entry name" value="PPR_2"/>
    <property type="match status" value="2"/>
</dbReference>
<keyword evidence="3" id="KW-1185">Reference proteome</keyword>
<sequence>MAAAAAAVRRSLATGAAPVFLLRGQLLVRLLSTQTQSQSLPRTPADLAHLKSSIRNAAHSPDTLAELFVSGLSHPAFLADRPLFAYSVHRLASADRRDLVASILSTSLTSLPAPHPSEGFLTRLISLYSAAGMPDHSLSTFRIVTPPSDRALSALLSAYHANRLYDRAIHAFRTLPAELGIKPSVVSHNVLLKSLVAAGDVASARALFDEMPAKAGVEPDIVSCNEILKGYLNKDDHATFDQFLKDNTTGGSKRLKPNVGTYNLRMAALCSKGRSFEAAELLDAMEAKGVPPNRGSFDTVIHGLCKEGEVGAAVALFKTMPDVPRPNGKGVFPNSETYIMLLDALVNKGVFGPALEVFKQCLEKRWVPPLQAVEGLMKGLLKSRKAKHAKEVAMAMRKAVKGDAKEEWQKVEAEFSFQPAAKKE</sequence>
<reference evidence="2" key="2">
    <citation type="submission" date="2021-02" db="EMBL/GenBank/DDBJ databases">
        <authorList>
            <person name="Kimball J.A."/>
            <person name="Haas M.W."/>
            <person name="Macchietto M."/>
            <person name="Kono T."/>
            <person name="Duquette J."/>
            <person name="Shao M."/>
        </authorList>
    </citation>
    <scope>NUCLEOTIDE SEQUENCE</scope>
    <source>
        <tissue evidence="2">Fresh leaf tissue</tissue>
    </source>
</reference>
<proteinExistence type="predicted"/>
<dbReference type="PANTHER" id="PTHR47939:SF11">
    <property type="entry name" value="TETRATRICOPEPTIDE-LIKE HELICAL DOMAIN SUPERFAMILY"/>
    <property type="match status" value="1"/>
</dbReference>
<feature type="repeat" description="PPR" evidence="1">
    <location>
        <begin position="258"/>
        <end position="292"/>
    </location>
</feature>
<comment type="caution">
    <text evidence="2">The sequence shown here is derived from an EMBL/GenBank/DDBJ whole genome shotgun (WGS) entry which is preliminary data.</text>
</comment>
<evidence type="ECO:0000313" key="2">
    <source>
        <dbReference type="EMBL" id="KAG8086748.1"/>
    </source>
</evidence>
<feature type="repeat" description="PPR" evidence="1">
    <location>
        <begin position="334"/>
        <end position="368"/>
    </location>
</feature>
<organism evidence="2 3">
    <name type="scientific">Zizania palustris</name>
    <name type="common">Northern wild rice</name>
    <dbReference type="NCBI Taxonomy" id="103762"/>
    <lineage>
        <taxon>Eukaryota</taxon>
        <taxon>Viridiplantae</taxon>
        <taxon>Streptophyta</taxon>
        <taxon>Embryophyta</taxon>
        <taxon>Tracheophyta</taxon>
        <taxon>Spermatophyta</taxon>
        <taxon>Magnoliopsida</taxon>
        <taxon>Liliopsida</taxon>
        <taxon>Poales</taxon>
        <taxon>Poaceae</taxon>
        <taxon>BOP clade</taxon>
        <taxon>Oryzoideae</taxon>
        <taxon>Oryzeae</taxon>
        <taxon>Zizaniinae</taxon>
        <taxon>Zizania</taxon>
    </lineage>
</organism>